<organism evidence="1 2">
    <name type="scientific">Yarrowia lipolytica</name>
    <name type="common">Candida lipolytica</name>
    <dbReference type="NCBI Taxonomy" id="4952"/>
    <lineage>
        <taxon>Eukaryota</taxon>
        <taxon>Fungi</taxon>
        <taxon>Dikarya</taxon>
        <taxon>Ascomycota</taxon>
        <taxon>Saccharomycotina</taxon>
        <taxon>Dipodascomycetes</taxon>
        <taxon>Dipodascales</taxon>
        <taxon>Dipodascales incertae sedis</taxon>
        <taxon>Yarrowia</taxon>
    </lineage>
</organism>
<dbReference type="GeneID" id="94583140"/>
<dbReference type="RefSeq" id="XP_068138614.1">
    <property type="nucleotide sequence ID" value="XM_068282513.1"/>
</dbReference>
<evidence type="ECO:0000313" key="2">
    <source>
        <dbReference type="Proteomes" id="UP000182444"/>
    </source>
</evidence>
<accession>A0A1D8NC45</accession>
<name>A0A1D8NC45_YARLL</name>
<dbReference type="AlphaFoldDB" id="A0A1D8NC45"/>
<gene>
    <name evidence="1" type="ORF">YALI1_C29628g</name>
</gene>
<sequence>MLKWPGYCGSALESVYDYKYDYNKCDSGCYVGLTAVQYLNLSTTVDSCNTIEYAVVSSITAHLHTAVRGTQE</sequence>
<reference evidence="1 2" key="1">
    <citation type="journal article" date="2016" name="PLoS ONE">
        <title>Sequence Assembly of Yarrowia lipolytica Strain W29/CLIB89 Shows Transposable Element Diversity.</title>
        <authorList>
            <person name="Magnan C."/>
            <person name="Yu J."/>
            <person name="Chang I."/>
            <person name="Jahn E."/>
            <person name="Kanomata Y."/>
            <person name="Wu J."/>
            <person name="Zeller M."/>
            <person name="Oakes M."/>
            <person name="Baldi P."/>
            <person name="Sandmeyer S."/>
        </authorList>
    </citation>
    <scope>NUCLEOTIDE SEQUENCE [LARGE SCALE GENOMIC DNA]</scope>
    <source>
        <strain evidence="2">CLIB89(W29)</strain>
    </source>
</reference>
<proteinExistence type="predicted"/>
<evidence type="ECO:0000313" key="1">
    <source>
        <dbReference type="EMBL" id="AOW03204.1"/>
    </source>
</evidence>
<dbReference type="EMBL" id="CP017555">
    <property type="protein sequence ID" value="AOW03204.1"/>
    <property type="molecule type" value="Genomic_DNA"/>
</dbReference>
<dbReference type="Proteomes" id="UP000182444">
    <property type="component" value="Chromosome 1C"/>
</dbReference>
<dbReference type="VEuPathDB" id="FungiDB:YALI1_C29628g"/>
<protein>
    <submittedName>
        <fullName evidence="1">Uncharacterized protein</fullName>
    </submittedName>
</protein>